<dbReference type="InterPro" id="IPR008769">
    <property type="entry name" value="PhaF_PhaI"/>
</dbReference>
<accession>A0A0F9RYS7</accession>
<sequence length="136" mass="14898">MAKVDAVKAEENALSFASDVRNYAHQIWLAGLGAYAKAGKDGAEYFKSLVSEGEELEKQGKELVSERVEAVSSKVESFKERVQARAGGRFNKVEQVFDERVASALSRMGIPSKKDIDQLSAKLDLLSASLKSMQNK</sequence>
<proteinExistence type="predicted"/>
<dbReference type="EMBL" id="LAZR01000708">
    <property type="protein sequence ID" value="KKN60004.1"/>
    <property type="molecule type" value="Genomic_DNA"/>
</dbReference>
<evidence type="ECO:0000313" key="1">
    <source>
        <dbReference type="EMBL" id="KKN60004.1"/>
    </source>
</evidence>
<protein>
    <recommendedName>
        <fullName evidence="2">Poly(3-hydroxyalkanoate) granule-associated protein PhaI</fullName>
    </recommendedName>
</protein>
<dbReference type="PANTHER" id="PTHR38664">
    <property type="entry name" value="SLR0058 PROTEIN"/>
    <property type="match status" value="1"/>
</dbReference>
<evidence type="ECO:0008006" key="2">
    <source>
        <dbReference type="Google" id="ProtNLM"/>
    </source>
</evidence>
<gene>
    <name evidence="1" type="ORF">LCGC14_0536430</name>
</gene>
<organism evidence="1">
    <name type="scientific">marine sediment metagenome</name>
    <dbReference type="NCBI Taxonomy" id="412755"/>
    <lineage>
        <taxon>unclassified sequences</taxon>
        <taxon>metagenomes</taxon>
        <taxon>ecological metagenomes</taxon>
    </lineage>
</organism>
<dbReference type="Pfam" id="PF05597">
    <property type="entry name" value="Phasin"/>
    <property type="match status" value="1"/>
</dbReference>
<reference evidence="1" key="1">
    <citation type="journal article" date="2015" name="Nature">
        <title>Complex archaea that bridge the gap between prokaryotes and eukaryotes.</title>
        <authorList>
            <person name="Spang A."/>
            <person name="Saw J.H."/>
            <person name="Jorgensen S.L."/>
            <person name="Zaremba-Niedzwiedzka K."/>
            <person name="Martijn J."/>
            <person name="Lind A.E."/>
            <person name="van Eijk R."/>
            <person name="Schleper C."/>
            <person name="Guy L."/>
            <person name="Ettema T.J."/>
        </authorList>
    </citation>
    <scope>NUCLEOTIDE SEQUENCE</scope>
</reference>
<dbReference type="AlphaFoldDB" id="A0A0F9RYS7"/>
<dbReference type="NCBIfam" id="TIGR01837">
    <property type="entry name" value="PHA_granule_1"/>
    <property type="match status" value="1"/>
</dbReference>
<dbReference type="PANTHER" id="PTHR38664:SF1">
    <property type="entry name" value="SLR0058 PROTEIN"/>
    <property type="match status" value="1"/>
</dbReference>
<name>A0A0F9RYS7_9ZZZZ</name>
<comment type="caution">
    <text evidence="1">The sequence shown here is derived from an EMBL/GenBank/DDBJ whole genome shotgun (WGS) entry which is preliminary data.</text>
</comment>